<dbReference type="InterPro" id="IPR029001">
    <property type="entry name" value="ITPase-like_fam"/>
</dbReference>
<gene>
    <name evidence="4" type="primary">maf</name>
    <name evidence="4" type="ORF">H8692_08225</name>
</gene>
<keyword evidence="3" id="KW-0963">Cytoplasm</keyword>
<dbReference type="EMBL" id="JACRTA010000003">
    <property type="protein sequence ID" value="MBC8568741.1"/>
    <property type="molecule type" value="Genomic_DNA"/>
</dbReference>
<comment type="function">
    <text evidence="3">Nucleoside triphosphate pyrophosphatase that hydrolyzes dTTP and UTP. May have a dual role in cell division arrest and in preventing the incorporation of modified nucleotides into cellular nucleic acids.</text>
</comment>
<evidence type="ECO:0000313" key="5">
    <source>
        <dbReference type="Proteomes" id="UP000610862"/>
    </source>
</evidence>
<dbReference type="EC" id="3.6.1.9" evidence="3"/>
<keyword evidence="2 3" id="KW-0378">Hydrolase</keyword>
<comment type="catalytic activity">
    <reaction evidence="3">
        <text>UTP + H2O = UMP + diphosphate + H(+)</text>
        <dbReference type="Rhea" id="RHEA:29395"/>
        <dbReference type="ChEBI" id="CHEBI:15377"/>
        <dbReference type="ChEBI" id="CHEBI:15378"/>
        <dbReference type="ChEBI" id="CHEBI:33019"/>
        <dbReference type="ChEBI" id="CHEBI:46398"/>
        <dbReference type="ChEBI" id="CHEBI:57865"/>
        <dbReference type="EC" id="3.6.1.9"/>
    </reaction>
</comment>
<sequence length="189" mass="21339">MQKIILASASPRRIEIMKKHGFKPEIVPAHIDEVLPFSMSSEASVMYLALKKALNVSLRVSYSNSILIAADTVVIFENKIIGKPKTQEEAFTILKDMRGKRHHVITGVCILETYNNLFISKTCLYEKTAVYFKQYSDAELISYTKTPEPYDKAGGYAIQGTFGKYVDHIEGDYNNVVGLPWHSIKPFLT</sequence>
<comment type="cofactor">
    <cofactor evidence="1 3">
        <name>a divalent metal cation</name>
        <dbReference type="ChEBI" id="CHEBI:60240"/>
    </cofactor>
</comment>
<comment type="catalytic activity">
    <reaction evidence="3">
        <text>dTTP + H2O = dTMP + diphosphate + H(+)</text>
        <dbReference type="Rhea" id="RHEA:28534"/>
        <dbReference type="ChEBI" id="CHEBI:15377"/>
        <dbReference type="ChEBI" id="CHEBI:15378"/>
        <dbReference type="ChEBI" id="CHEBI:33019"/>
        <dbReference type="ChEBI" id="CHEBI:37568"/>
        <dbReference type="ChEBI" id="CHEBI:63528"/>
        <dbReference type="EC" id="3.6.1.9"/>
    </reaction>
</comment>
<dbReference type="PANTHER" id="PTHR43213:SF5">
    <property type="entry name" value="BIFUNCTIONAL DTTP_UTP PYROPHOSPHATASE_METHYLTRANSFERASE PROTEIN-RELATED"/>
    <property type="match status" value="1"/>
</dbReference>
<dbReference type="GO" id="GO:0005737">
    <property type="term" value="C:cytoplasm"/>
    <property type="evidence" value="ECO:0007669"/>
    <property type="project" value="UniProtKB-SubCell"/>
</dbReference>
<feature type="site" description="Important for substrate specificity" evidence="3">
    <location>
        <position position="12"/>
    </location>
</feature>
<dbReference type="Gene3D" id="3.90.950.10">
    <property type="match status" value="1"/>
</dbReference>
<dbReference type="PIRSF" id="PIRSF006305">
    <property type="entry name" value="Maf"/>
    <property type="match status" value="1"/>
</dbReference>
<organism evidence="4 5">
    <name type="scientific">Lentihominibacter hominis</name>
    <dbReference type="NCBI Taxonomy" id="2763645"/>
    <lineage>
        <taxon>Bacteria</taxon>
        <taxon>Bacillati</taxon>
        <taxon>Bacillota</taxon>
        <taxon>Clostridia</taxon>
        <taxon>Peptostreptococcales</taxon>
        <taxon>Anaerovoracaceae</taxon>
        <taxon>Lentihominibacter</taxon>
    </lineage>
</organism>
<proteinExistence type="inferred from homology"/>
<comment type="caution">
    <text evidence="4">The sequence shown here is derived from an EMBL/GenBank/DDBJ whole genome shotgun (WGS) entry which is preliminary data.</text>
</comment>
<keyword evidence="3" id="KW-0546">Nucleotide metabolism</keyword>
<comment type="caution">
    <text evidence="3">Lacks conserved residue(s) required for the propagation of feature annotation.</text>
</comment>
<dbReference type="RefSeq" id="WP_177268533.1">
    <property type="nucleotide sequence ID" value="NZ_JACRTA010000003.1"/>
</dbReference>
<dbReference type="HAMAP" id="MF_00528">
    <property type="entry name" value="Maf"/>
    <property type="match status" value="1"/>
</dbReference>
<dbReference type="Pfam" id="PF02545">
    <property type="entry name" value="Maf"/>
    <property type="match status" value="1"/>
</dbReference>
<name>A0A926I930_9FIRM</name>
<evidence type="ECO:0000313" key="4">
    <source>
        <dbReference type="EMBL" id="MBC8568741.1"/>
    </source>
</evidence>
<dbReference type="Proteomes" id="UP000610862">
    <property type="component" value="Unassembled WGS sequence"/>
</dbReference>
<comment type="subcellular location">
    <subcellularLocation>
        <location evidence="3">Cytoplasm</location>
    </subcellularLocation>
</comment>
<feature type="active site" description="Proton acceptor" evidence="3">
    <location>
        <position position="71"/>
    </location>
</feature>
<keyword evidence="5" id="KW-1185">Reference proteome</keyword>
<comment type="similarity">
    <text evidence="3">Belongs to the Maf family. YhdE subfamily.</text>
</comment>
<dbReference type="GO" id="GO:0009117">
    <property type="term" value="P:nucleotide metabolic process"/>
    <property type="evidence" value="ECO:0007669"/>
    <property type="project" value="UniProtKB-KW"/>
</dbReference>
<dbReference type="GO" id="GO:0047429">
    <property type="term" value="F:nucleoside triphosphate diphosphatase activity"/>
    <property type="evidence" value="ECO:0007669"/>
    <property type="project" value="UniProtKB-EC"/>
</dbReference>
<evidence type="ECO:0000256" key="1">
    <source>
        <dbReference type="ARBA" id="ARBA00001968"/>
    </source>
</evidence>
<feature type="site" description="Important for substrate specificity" evidence="3">
    <location>
        <position position="159"/>
    </location>
</feature>
<dbReference type="AlphaFoldDB" id="A0A926I930"/>
<evidence type="ECO:0000256" key="3">
    <source>
        <dbReference type="HAMAP-Rule" id="MF_00528"/>
    </source>
</evidence>
<reference evidence="4" key="1">
    <citation type="submission" date="2020-08" db="EMBL/GenBank/DDBJ databases">
        <title>Genome public.</title>
        <authorList>
            <person name="Liu C."/>
            <person name="Sun Q."/>
        </authorList>
    </citation>
    <scope>NUCLEOTIDE SEQUENCE</scope>
    <source>
        <strain evidence="4">NSJ-24</strain>
    </source>
</reference>
<dbReference type="PANTHER" id="PTHR43213">
    <property type="entry name" value="BIFUNCTIONAL DTTP/UTP PYROPHOSPHATASE/METHYLTRANSFERASE PROTEIN-RELATED"/>
    <property type="match status" value="1"/>
</dbReference>
<evidence type="ECO:0000256" key="2">
    <source>
        <dbReference type="ARBA" id="ARBA00022801"/>
    </source>
</evidence>
<feature type="site" description="Important for substrate specificity" evidence="3">
    <location>
        <position position="72"/>
    </location>
</feature>
<dbReference type="NCBIfam" id="TIGR00172">
    <property type="entry name" value="maf"/>
    <property type="match status" value="1"/>
</dbReference>
<protein>
    <recommendedName>
        <fullName evidence="3">dTTP/UTP pyrophosphatase</fullName>
        <shortName evidence="3">dTTPase/UTPase</shortName>
        <ecNumber evidence="3">3.6.1.9</ecNumber>
    </recommendedName>
    <alternativeName>
        <fullName evidence="3">Nucleoside triphosphate pyrophosphatase</fullName>
    </alternativeName>
    <alternativeName>
        <fullName evidence="3">Nucleotide pyrophosphatase</fullName>
        <shortName evidence="3">Nucleotide PPase</shortName>
    </alternativeName>
</protein>
<dbReference type="SUPFAM" id="SSF52972">
    <property type="entry name" value="ITPase-like"/>
    <property type="match status" value="1"/>
</dbReference>
<dbReference type="InterPro" id="IPR003697">
    <property type="entry name" value="Maf-like"/>
</dbReference>
<dbReference type="CDD" id="cd00555">
    <property type="entry name" value="Maf"/>
    <property type="match status" value="1"/>
</dbReference>
<accession>A0A926I930</accession>